<feature type="domain" description="PASTA" evidence="3">
    <location>
        <begin position="43"/>
        <end position="114"/>
    </location>
</feature>
<keyword evidence="5" id="KW-1185">Reference proteome</keyword>
<feature type="chain" id="PRO_5001960177" description="PASTA domain-containing protein" evidence="2">
    <location>
        <begin position="27"/>
        <end position="116"/>
    </location>
</feature>
<feature type="compositionally biased region" description="Acidic residues" evidence="1">
    <location>
        <begin position="26"/>
        <end position="39"/>
    </location>
</feature>
<accession>A0A0A0C014</accession>
<comment type="caution">
    <text evidence="4">The sequence shown here is derived from an EMBL/GenBank/DDBJ whole genome shotgun (WGS) entry which is preliminary data.</text>
</comment>
<feature type="signal peptide" evidence="2">
    <location>
        <begin position="1"/>
        <end position="26"/>
    </location>
</feature>
<dbReference type="AlphaFoldDB" id="A0A0A0C014"/>
<dbReference type="CDD" id="cd06577">
    <property type="entry name" value="PASTA_pknB"/>
    <property type="match status" value="1"/>
</dbReference>
<evidence type="ECO:0000313" key="5">
    <source>
        <dbReference type="Proteomes" id="UP000054314"/>
    </source>
</evidence>
<dbReference type="PROSITE" id="PS51178">
    <property type="entry name" value="PASTA"/>
    <property type="match status" value="1"/>
</dbReference>
<evidence type="ECO:0000259" key="3">
    <source>
        <dbReference type="PROSITE" id="PS51178"/>
    </source>
</evidence>
<feature type="region of interest" description="Disordered" evidence="1">
    <location>
        <begin position="26"/>
        <end position="47"/>
    </location>
</feature>
<dbReference type="RefSeq" id="WP_035059659.1">
    <property type="nucleotide sequence ID" value="NZ_AXCZ01000055.1"/>
</dbReference>
<dbReference type="Pfam" id="PF03793">
    <property type="entry name" value="PASTA"/>
    <property type="match status" value="1"/>
</dbReference>
<dbReference type="Gene3D" id="3.30.10.20">
    <property type="match status" value="1"/>
</dbReference>
<dbReference type="PROSITE" id="PS51257">
    <property type="entry name" value="PROKAR_LIPOPROTEIN"/>
    <property type="match status" value="1"/>
</dbReference>
<sequence length="116" mass="12116">MNTTVRTGLVALVAAGALVLAGCAEQDEETTVPTDDTDVQTDQAQGTGEVPDVTVLILETAQGNLTRLGLEVEVVDEDGQPVEAEDASQWRVTDQDPVGVPAEEGDVITLTVVERG</sequence>
<dbReference type="EMBL" id="AXCZ01000055">
    <property type="protein sequence ID" value="KGM13247.1"/>
    <property type="molecule type" value="Genomic_DNA"/>
</dbReference>
<name>A0A0A0C014_9CELL</name>
<dbReference type="OrthoDB" id="4829750at2"/>
<dbReference type="InterPro" id="IPR005543">
    <property type="entry name" value="PASTA_dom"/>
</dbReference>
<evidence type="ECO:0000256" key="2">
    <source>
        <dbReference type="SAM" id="SignalP"/>
    </source>
</evidence>
<evidence type="ECO:0000313" key="4">
    <source>
        <dbReference type="EMBL" id="KGM13247.1"/>
    </source>
</evidence>
<reference evidence="4 5" key="1">
    <citation type="submission" date="2013-08" db="EMBL/GenBank/DDBJ databases">
        <title>Genome sequencing of Cellulomonas bogoriensis 69B4.</title>
        <authorList>
            <person name="Chen F."/>
            <person name="Li Y."/>
            <person name="Wang G."/>
        </authorList>
    </citation>
    <scope>NUCLEOTIDE SEQUENCE [LARGE SCALE GENOMIC DNA]</scope>
    <source>
        <strain evidence="4 5">69B4</strain>
    </source>
</reference>
<protein>
    <recommendedName>
        <fullName evidence="3">PASTA domain-containing protein</fullName>
    </recommendedName>
</protein>
<dbReference type="Proteomes" id="UP000054314">
    <property type="component" value="Unassembled WGS sequence"/>
</dbReference>
<keyword evidence="2" id="KW-0732">Signal</keyword>
<proteinExistence type="predicted"/>
<evidence type="ECO:0000256" key="1">
    <source>
        <dbReference type="SAM" id="MobiDB-lite"/>
    </source>
</evidence>
<gene>
    <name evidence="4" type="ORF">N869_15395</name>
</gene>
<organism evidence="4 5">
    <name type="scientific">Cellulomonas bogoriensis 69B4 = DSM 16987</name>
    <dbReference type="NCBI Taxonomy" id="1386082"/>
    <lineage>
        <taxon>Bacteria</taxon>
        <taxon>Bacillati</taxon>
        <taxon>Actinomycetota</taxon>
        <taxon>Actinomycetes</taxon>
        <taxon>Micrococcales</taxon>
        <taxon>Cellulomonadaceae</taxon>
        <taxon>Cellulomonas</taxon>
    </lineage>
</organism>